<dbReference type="EMBL" id="JANBUJ010000353">
    <property type="protein sequence ID" value="KAJ2772571.1"/>
    <property type="molecule type" value="Genomic_DNA"/>
</dbReference>
<name>A0ACC1K301_9FUNG</name>
<reference evidence="1" key="1">
    <citation type="submission" date="2022-07" db="EMBL/GenBank/DDBJ databases">
        <title>Phylogenomic reconstructions and comparative analyses of Kickxellomycotina fungi.</title>
        <authorList>
            <person name="Reynolds N.K."/>
            <person name="Stajich J.E."/>
            <person name="Barry K."/>
            <person name="Grigoriev I.V."/>
            <person name="Crous P."/>
            <person name="Smith M.E."/>
        </authorList>
    </citation>
    <scope>NUCLEOTIDE SEQUENCE</scope>
    <source>
        <strain evidence="1">CBS 109366</strain>
    </source>
</reference>
<evidence type="ECO:0000313" key="1">
    <source>
        <dbReference type="EMBL" id="KAJ2772571.1"/>
    </source>
</evidence>
<protein>
    <submittedName>
        <fullName evidence="1">Uncharacterized protein</fullName>
    </submittedName>
</protein>
<comment type="caution">
    <text evidence="1">The sequence shown here is derived from an EMBL/GenBank/DDBJ whole genome shotgun (WGS) entry which is preliminary data.</text>
</comment>
<organism evidence="1 2">
    <name type="scientific">Coemansia nantahalensis</name>
    <dbReference type="NCBI Taxonomy" id="2789366"/>
    <lineage>
        <taxon>Eukaryota</taxon>
        <taxon>Fungi</taxon>
        <taxon>Fungi incertae sedis</taxon>
        <taxon>Zoopagomycota</taxon>
        <taxon>Kickxellomycotina</taxon>
        <taxon>Kickxellomycetes</taxon>
        <taxon>Kickxellales</taxon>
        <taxon>Kickxellaceae</taxon>
        <taxon>Coemansia</taxon>
    </lineage>
</organism>
<keyword evidence="2" id="KW-1185">Reference proteome</keyword>
<feature type="non-terminal residue" evidence="1">
    <location>
        <position position="341"/>
    </location>
</feature>
<proteinExistence type="predicted"/>
<accession>A0ACC1K301</accession>
<evidence type="ECO:0000313" key="2">
    <source>
        <dbReference type="Proteomes" id="UP001140234"/>
    </source>
</evidence>
<sequence>MAAGPAAPFEMQLPRVAATDSESLARASIQATPSASPAVAPQALPDTAERSPAPNAAAGGSATRSDARLSLQEYIEQQRAALRSPGSGREQREFRVSLLERKPPAQGSRVRSWSLPVPRPAFPALVVSQRRQSMRTVQEPSPLVQALLLQPPEQQPDAHNGPVRRGSGGAEAPEDTALFSNLLGDGAALTSPDVKVARRQSGVLQPGMTPAPLPFDPETDTGDNGVPESVLRAYVAGDHTAIERFFEHIMRLTTPSSVYDSDVSEDGDWAFGIEGPPPEILEQRAAAAAAAAAATAAAASAEQSLNSASREMPGMIDVSAGASCTVELGPDASHSPEPAAP</sequence>
<dbReference type="Proteomes" id="UP001140234">
    <property type="component" value="Unassembled WGS sequence"/>
</dbReference>
<gene>
    <name evidence="1" type="ORF">IWQ57_001702</name>
</gene>